<protein>
    <submittedName>
        <fullName evidence="4">ARF GTPase 5</fullName>
    </submittedName>
</protein>
<accession>A0A674N7Y2</accession>
<dbReference type="FunFam" id="3.40.50.300:FF:001420">
    <property type="entry name" value="ADP-ribosylation factor 4a"/>
    <property type="match status" value="1"/>
</dbReference>
<keyword evidence="1 3" id="KW-0547">Nucleotide-binding</keyword>
<keyword evidence="2 3" id="KW-0342">GTP-binding</keyword>
<evidence type="ECO:0000256" key="1">
    <source>
        <dbReference type="ARBA" id="ARBA00022741"/>
    </source>
</evidence>
<dbReference type="SUPFAM" id="SSF52540">
    <property type="entry name" value="P-loop containing nucleoside triphosphate hydrolases"/>
    <property type="match status" value="1"/>
</dbReference>
<reference evidence="4" key="3">
    <citation type="submission" date="2025-09" db="UniProtKB">
        <authorList>
            <consortium name="Ensembl"/>
        </authorList>
    </citation>
    <scope>IDENTIFICATION</scope>
</reference>
<evidence type="ECO:0000313" key="4">
    <source>
        <dbReference type="Ensembl" id="ENSTRUP00000069819.1"/>
    </source>
</evidence>
<dbReference type="InterPro" id="IPR006689">
    <property type="entry name" value="Small_GTPase_ARF/SAR"/>
</dbReference>
<dbReference type="AlphaFoldDB" id="A0A674N7Y2"/>
<feature type="binding site" evidence="3">
    <location>
        <begin position="30"/>
        <end position="33"/>
    </location>
    <ligand>
        <name>GTP</name>
        <dbReference type="ChEBI" id="CHEBI:37565"/>
    </ligand>
</feature>
<gene>
    <name evidence="4" type="primary">LOC101079870</name>
</gene>
<evidence type="ECO:0000256" key="3">
    <source>
        <dbReference type="PIRSR" id="PIRSR606689-1"/>
    </source>
</evidence>
<proteinExistence type="predicted"/>
<keyword evidence="5" id="KW-1185">Reference proteome</keyword>
<dbReference type="Proteomes" id="UP000005226">
    <property type="component" value="Chromosome 18"/>
</dbReference>
<dbReference type="InterPro" id="IPR024156">
    <property type="entry name" value="Small_GTPase_ARF"/>
</dbReference>
<dbReference type="Pfam" id="PF00025">
    <property type="entry name" value="Arf"/>
    <property type="match status" value="1"/>
</dbReference>
<reference evidence="4 5" key="1">
    <citation type="journal article" date="2011" name="Genome Biol. Evol.">
        <title>Integration of the genetic map and genome assembly of fugu facilitates insights into distinct features of genome evolution in teleosts and mammals.</title>
        <authorList>
            <person name="Kai W."/>
            <person name="Kikuchi K."/>
            <person name="Tohari S."/>
            <person name="Chew A.K."/>
            <person name="Tay A."/>
            <person name="Fujiwara A."/>
            <person name="Hosoya S."/>
            <person name="Suetake H."/>
            <person name="Naruse K."/>
            <person name="Brenner S."/>
            <person name="Suzuki Y."/>
            <person name="Venkatesh B."/>
        </authorList>
    </citation>
    <scope>NUCLEOTIDE SEQUENCE [LARGE SCALE GENOMIC DNA]</scope>
</reference>
<reference evidence="4" key="2">
    <citation type="submission" date="2025-08" db="UniProtKB">
        <authorList>
            <consortium name="Ensembl"/>
        </authorList>
    </citation>
    <scope>IDENTIFICATION</scope>
</reference>
<evidence type="ECO:0000313" key="5">
    <source>
        <dbReference type="Proteomes" id="UP000005226"/>
    </source>
</evidence>
<dbReference type="GeneTree" id="ENSGT00940000156878"/>
<sequence>MIVNSLTFWVLISKQLLDELKDAVILVFANKQDLPNAMGVSELTDKLGLHSLRSRTWYVQATCATQGTGLYEGLDWLSNELAK</sequence>
<dbReference type="PANTHER" id="PTHR11711">
    <property type="entry name" value="ADP RIBOSYLATION FACTOR-RELATED"/>
    <property type="match status" value="1"/>
</dbReference>
<dbReference type="GO" id="GO:0003924">
    <property type="term" value="F:GTPase activity"/>
    <property type="evidence" value="ECO:0007669"/>
    <property type="project" value="InterPro"/>
</dbReference>
<dbReference type="Gene3D" id="3.40.50.300">
    <property type="entry name" value="P-loop containing nucleotide triphosphate hydrolases"/>
    <property type="match status" value="1"/>
</dbReference>
<dbReference type="InterPro" id="IPR027417">
    <property type="entry name" value="P-loop_NTPase"/>
</dbReference>
<dbReference type="GO" id="GO:0005525">
    <property type="term" value="F:GTP binding"/>
    <property type="evidence" value="ECO:0007669"/>
    <property type="project" value="UniProtKB-KW"/>
</dbReference>
<dbReference type="Ensembl" id="ENSTRUT00000067908.1">
    <property type="protein sequence ID" value="ENSTRUP00000069819.1"/>
    <property type="gene ID" value="ENSTRUG00000000639.3"/>
</dbReference>
<evidence type="ECO:0000256" key="2">
    <source>
        <dbReference type="ARBA" id="ARBA00023134"/>
    </source>
</evidence>
<name>A0A674N7Y2_TAKRU</name>
<organism evidence="4 5">
    <name type="scientific">Takifugu rubripes</name>
    <name type="common">Japanese pufferfish</name>
    <name type="synonym">Fugu rubripes</name>
    <dbReference type="NCBI Taxonomy" id="31033"/>
    <lineage>
        <taxon>Eukaryota</taxon>
        <taxon>Metazoa</taxon>
        <taxon>Chordata</taxon>
        <taxon>Craniata</taxon>
        <taxon>Vertebrata</taxon>
        <taxon>Euteleostomi</taxon>
        <taxon>Actinopterygii</taxon>
        <taxon>Neopterygii</taxon>
        <taxon>Teleostei</taxon>
        <taxon>Neoteleostei</taxon>
        <taxon>Acanthomorphata</taxon>
        <taxon>Eupercaria</taxon>
        <taxon>Tetraodontiformes</taxon>
        <taxon>Tetradontoidea</taxon>
        <taxon>Tetraodontidae</taxon>
        <taxon>Takifugu</taxon>
    </lineage>
</organism>